<feature type="domain" description="ABC transmembrane type-1" evidence="11">
    <location>
        <begin position="20"/>
        <end position="209"/>
    </location>
</feature>
<evidence type="ECO:0000259" key="11">
    <source>
        <dbReference type="PROSITE" id="PS50928"/>
    </source>
</evidence>
<evidence type="ECO:0000313" key="12">
    <source>
        <dbReference type="EMBL" id="MEF3835864.1"/>
    </source>
</evidence>
<dbReference type="Proteomes" id="UP001337305">
    <property type="component" value="Unassembled WGS sequence"/>
</dbReference>
<evidence type="ECO:0000256" key="5">
    <source>
        <dbReference type="ARBA" id="ARBA00022475"/>
    </source>
</evidence>
<dbReference type="InterPro" id="IPR010065">
    <property type="entry name" value="AA_ABC_transptr_permease_3TM"/>
</dbReference>
<accession>A0ABU7XYQ6</accession>
<comment type="subcellular location">
    <subcellularLocation>
        <location evidence="2">Cell inner membrane</location>
        <topology evidence="2">Multi-pass membrane protein</topology>
    </subcellularLocation>
    <subcellularLocation>
        <location evidence="10">Cell membrane</location>
        <topology evidence="10">Multi-pass membrane protein</topology>
    </subcellularLocation>
</comment>
<dbReference type="RefSeq" id="WP_303308141.1">
    <property type="nucleotide sequence ID" value="NZ_JAODOP010000004.1"/>
</dbReference>
<keyword evidence="13" id="KW-1185">Reference proteome</keyword>
<comment type="similarity">
    <text evidence="3">Belongs to the binding-protein-dependent transport system permease family. HisMQ subfamily.</text>
</comment>
<name>A0ABU7XYQ6_9FLAO</name>
<evidence type="ECO:0000256" key="10">
    <source>
        <dbReference type="RuleBase" id="RU363032"/>
    </source>
</evidence>
<dbReference type="NCBIfam" id="TIGR01726">
    <property type="entry name" value="HEQRo_perm_3TM"/>
    <property type="match status" value="1"/>
</dbReference>
<dbReference type="EMBL" id="JAODOP010000004">
    <property type="protein sequence ID" value="MEF3835864.1"/>
    <property type="molecule type" value="Genomic_DNA"/>
</dbReference>
<keyword evidence="4 10" id="KW-0813">Transport</keyword>
<feature type="transmembrane region" description="Helical" evidence="10">
    <location>
        <begin position="152"/>
        <end position="170"/>
    </location>
</feature>
<evidence type="ECO:0000256" key="4">
    <source>
        <dbReference type="ARBA" id="ARBA00022448"/>
    </source>
</evidence>
<evidence type="ECO:0000313" key="13">
    <source>
        <dbReference type="Proteomes" id="UP001337305"/>
    </source>
</evidence>
<comment type="caution">
    <text evidence="12">The sequence shown here is derived from an EMBL/GenBank/DDBJ whole genome shotgun (WGS) entry which is preliminary data.</text>
</comment>
<dbReference type="PANTHER" id="PTHR30614:SF20">
    <property type="entry name" value="GLUTAMINE TRANSPORT SYSTEM PERMEASE PROTEIN GLNP"/>
    <property type="match status" value="1"/>
</dbReference>
<dbReference type="InterPro" id="IPR035906">
    <property type="entry name" value="MetI-like_sf"/>
</dbReference>
<dbReference type="SUPFAM" id="SSF161098">
    <property type="entry name" value="MetI-like"/>
    <property type="match status" value="1"/>
</dbReference>
<evidence type="ECO:0000256" key="8">
    <source>
        <dbReference type="ARBA" id="ARBA00022989"/>
    </source>
</evidence>
<feature type="transmembrane region" description="Helical" evidence="10">
    <location>
        <begin position="20"/>
        <end position="44"/>
    </location>
</feature>
<reference evidence="12 13" key="1">
    <citation type="submission" date="2022-09" db="EMBL/GenBank/DDBJ databases">
        <title>Genome sequencing of Flavivirga sp. MEBiC05379.</title>
        <authorList>
            <person name="Oh H.-M."/>
            <person name="Kwon K.K."/>
            <person name="Park M.J."/>
            <person name="Yang S.-H."/>
        </authorList>
    </citation>
    <scope>NUCLEOTIDE SEQUENCE [LARGE SCALE GENOMIC DNA]</scope>
    <source>
        <strain evidence="12 13">MEBiC05379</strain>
    </source>
</reference>
<evidence type="ECO:0000256" key="2">
    <source>
        <dbReference type="ARBA" id="ARBA00004429"/>
    </source>
</evidence>
<sequence length="225" mass="25740">MYKWNWDWVIEYKEQLIEAAYVTIKLNIYIILIGSVIGLLLGLLKRVNFFPIRIITIGFIDIIRTLPALVLLIWFYFCVPIFFQISIDAFTTTVIVLSLNLAVFIAEIVDAGIESVPELHKDYGELLGFSKRNNLRYIVLPIALRNMTPPIVGQYINSIKLSVLASFIAVPELLSVTQDIISQTYRPLEFYTVLAIVFLVILLPGTLLSKRYELKAMMKKSNKGY</sequence>
<feature type="transmembrane region" description="Helical" evidence="10">
    <location>
        <begin position="65"/>
        <end position="83"/>
    </location>
</feature>
<protein>
    <submittedName>
        <fullName evidence="12">Amino acid ABC transporter permease</fullName>
    </submittedName>
</protein>
<keyword evidence="6 10" id="KW-0812">Transmembrane</keyword>
<keyword evidence="8 10" id="KW-1133">Transmembrane helix</keyword>
<feature type="transmembrane region" description="Helical" evidence="10">
    <location>
        <begin position="89"/>
        <end position="109"/>
    </location>
</feature>
<evidence type="ECO:0000256" key="3">
    <source>
        <dbReference type="ARBA" id="ARBA00010072"/>
    </source>
</evidence>
<comment type="function">
    <text evidence="1">Part of the binding-protein-dependent transport system for glutamine; probably responsible for the translocation of the substrate across the membrane.</text>
</comment>
<evidence type="ECO:0000256" key="7">
    <source>
        <dbReference type="ARBA" id="ARBA00022970"/>
    </source>
</evidence>
<proteinExistence type="inferred from homology"/>
<dbReference type="InterPro" id="IPR000515">
    <property type="entry name" value="MetI-like"/>
</dbReference>
<keyword evidence="5" id="KW-1003">Cell membrane</keyword>
<dbReference type="InterPro" id="IPR043429">
    <property type="entry name" value="ArtM/GltK/GlnP/TcyL/YhdX-like"/>
</dbReference>
<keyword evidence="7" id="KW-0029">Amino-acid transport</keyword>
<gene>
    <name evidence="12" type="ORF">N1F79_22255</name>
</gene>
<evidence type="ECO:0000256" key="1">
    <source>
        <dbReference type="ARBA" id="ARBA00003159"/>
    </source>
</evidence>
<feature type="transmembrane region" description="Helical" evidence="10">
    <location>
        <begin position="190"/>
        <end position="209"/>
    </location>
</feature>
<evidence type="ECO:0000256" key="6">
    <source>
        <dbReference type="ARBA" id="ARBA00022692"/>
    </source>
</evidence>
<dbReference type="Pfam" id="PF00528">
    <property type="entry name" value="BPD_transp_1"/>
    <property type="match status" value="1"/>
</dbReference>
<dbReference type="PROSITE" id="PS50928">
    <property type="entry name" value="ABC_TM1"/>
    <property type="match status" value="1"/>
</dbReference>
<dbReference type="CDD" id="cd06261">
    <property type="entry name" value="TM_PBP2"/>
    <property type="match status" value="1"/>
</dbReference>
<evidence type="ECO:0000256" key="9">
    <source>
        <dbReference type="ARBA" id="ARBA00023136"/>
    </source>
</evidence>
<dbReference type="PANTHER" id="PTHR30614">
    <property type="entry name" value="MEMBRANE COMPONENT OF AMINO ACID ABC TRANSPORTER"/>
    <property type="match status" value="1"/>
</dbReference>
<keyword evidence="9 10" id="KW-0472">Membrane</keyword>
<organism evidence="12 13">
    <name type="scientific">Flavivirga spongiicola</name>
    <dbReference type="NCBI Taxonomy" id="421621"/>
    <lineage>
        <taxon>Bacteria</taxon>
        <taxon>Pseudomonadati</taxon>
        <taxon>Bacteroidota</taxon>
        <taxon>Flavobacteriia</taxon>
        <taxon>Flavobacteriales</taxon>
        <taxon>Flavobacteriaceae</taxon>
        <taxon>Flavivirga</taxon>
    </lineage>
</organism>
<dbReference type="Gene3D" id="1.10.3720.10">
    <property type="entry name" value="MetI-like"/>
    <property type="match status" value="1"/>
</dbReference>